<dbReference type="InParanoid" id="A0A3N4L4E5"/>
<dbReference type="GO" id="GO:0005975">
    <property type="term" value="P:carbohydrate metabolic process"/>
    <property type="evidence" value="ECO:0007669"/>
    <property type="project" value="InterPro"/>
</dbReference>
<keyword evidence="7" id="KW-0326">Glycosidase</keyword>
<dbReference type="InterPro" id="IPR008979">
    <property type="entry name" value="Galactose-bd-like_sf"/>
</dbReference>
<evidence type="ECO:0000256" key="7">
    <source>
        <dbReference type="ARBA" id="ARBA00023295"/>
    </source>
</evidence>
<dbReference type="GO" id="GO:0004565">
    <property type="term" value="F:beta-galactosidase activity"/>
    <property type="evidence" value="ECO:0007669"/>
    <property type="project" value="UniProtKB-EC"/>
</dbReference>
<dbReference type="InterPro" id="IPR025300">
    <property type="entry name" value="BetaGal_jelly_roll_dom"/>
</dbReference>
<dbReference type="InterPro" id="IPR001944">
    <property type="entry name" value="Glycoside_Hdrlase_35"/>
</dbReference>
<name>A0A3N4L4E5_9PEZI</name>
<keyword evidence="11" id="KW-1185">Reference proteome</keyword>
<dbReference type="Pfam" id="PF13364">
    <property type="entry name" value="BetaGal_ABD2"/>
    <property type="match status" value="2"/>
</dbReference>
<keyword evidence="5 10" id="KW-0378">Hydrolase</keyword>
<dbReference type="AlphaFoldDB" id="A0A3N4L4E5"/>
<dbReference type="PANTHER" id="PTHR23421">
    <property type="entry name" value="BETA-GALACTOSIDASE RELATED"/>
    <property type="match status" value="1"/>
</dbReference>
<gene>
    <name evidence="10" type="ORF">P167DRAFT_602578</name>
</gene>
<evidence type="ECO:0000259" key="9">
    <source>
        <dbReference type="SMART" id="SM01029"/>
    </source>
</evidence>
<dbReference type="InterPro" id="IPR025972">
    <property type="entry name" value="BetaGal_dom3"/>
</dbReference>
<dbReference type="OrthoDB" id="1657402at2759"/>
<dbReference type="STRING" id="1392247.A0A3N4L4E5"/>
<dbReference type="SMART" id="SM01029">
    <property type="entry name" value="BetaGal_dom2"/>
    <property type="match status" value="1"/>
</dbReference>
<dbReference type="InterPro" id="IPR037110">
    <property type="entry name" value="Betagal_dom2_sf"/>
</dbReference>
<dbReference type="EC" id="3.2.1.23" evidence="3"/>
<organism evidence="10 11">
    <name type="scientific">Morchella conica CCBAS932</name>
    <dbReference type="NCBI Taxonomy" id="1392247"/>
    <lineage>
        <taxon>Eukaryota</taxon>
        <taxon>Fungi</taxon>
        <taxon>Dikarya</taxon>
        <taxon>Ascomycota</taxon>
        <taxon>Pezizomycotina</taxon>
        <taxon>Pezizomycetes</taxon>
        <taxon>Pezizales</taxon>
        <taxon>Morchellaceae</taxon>
        <taxon>Morchella</taxon>
    </lineage>
</organism>
<sequence>MPSNGLKSVTLATSSAEMKLFWSILAFAVAVAAQTTWPISSTNYTDAIQWDHYSLIVKGERLVVWSGEFHYWRLPVPHLWRDILEKMKAHGFNTFSIYGHWGYHSAAEGALDFENTAHNPRPILELAEELGMYVIWRPGPYVNAESHSGGHAQWVTTGAYGSLRNNDTRFVDAYTPYMDTYEKLLEPYQVQNGGNLILVQIENEFSSQRIGDCKTCPPNLVNIDYMEKLEAQARKNGIYVPLTHNNPNTYVKGWSTDYDPRGAVDISGVDTYPYCWSCVLSECGGRYPYTVAYYYDYFLETAKNQPAYLPEFQGGSYNPWGGPQGGCISEQNSEFVNIMYRHNIGERITIINIYVFFGGTNWGNIGYPLSGTSYDYAAAISESRDIGEKFWEGKALGLFIDVARDLAQTERVYAGIELTSSPNVNCSLMENPETLSRFYVLRHSTSNATTEDNFTVSMTTSEGDLTVPQYGAATLWGLAAKILVSDFPFGKFSLLYSTAEILTASIVDNEPTLVLWVPNGEQAEFVVKGYKAKNKKEVLQTCDGCSINFYATKAGVMIINFHQEAGISVVQFDGFKVVMVDRGVAWKTWVPKLNKDPLAGLDKNLIVHGPRLVRKAVISKNELQLSGDTSDETELLVHAPKNIKTLTWNGKKISKFSTSKAGILTATLVGPKLTEKDVLSQLNSGSWKYKDSLPEVFPEYDDSKWVVANKTTSPNPTKPAYLPVLYADDYGFFHGYVLYRGRFPATNGTTGVYMNLQFGTAGGYSAWLNGKFVGSWTGSMASTGNSTWTFPAGAVKADKENVLVILMDHNGKDQFAAALNYRGIYDISLKGSQPATFTKWTIQGNAGGTDNIDPVRGPYNEGGITAERAGWHMNGFDSSKWAETKSMTVPNATVTFFRKEVKFSIPEGYDVPVQIRIGSPAGQKLRVQLWVNGYQYGKYMPQVGNQIDFPVPPGVLNYNGKNTFAVSVWNVQDNSPVSVEYEWSVIGIYESSFSSRFDSDEVRPAYNKKRLEYL</sequence>
<evidence type="ECO:0000256" key="8">
    <source>
        <dbReference type="RuleBase" id="RU003679"/>
    </source>
</evidence>
<evidence type="ECO:0000256" key="2">
    <source>
        <dbReference type="ARBA" id="ARBA00009809"/>
    </source>
</evidence>
<feature type="domain" description="Beta-galactosidase" evidence="9">
    <location>
        <begin position="405"/>
        <end position="588"/>
    </location>
</feature>
<protein>
    <recommendedName>
        <fullName evidence="3">beta-galactosidase</fullName>
        <ecNumber evidence="3">3.2.1.23</ecNumber>
    </recommendedName>
</protein>
<dbReference type="Pfam" id="PF10435">
    <property type="entry name" value="BetaGal_dom2"/>
    <property type="match status" value="1"/>
</dbReference>
<accession>A0A3N4L4E5</accession>
<dbReference type="InterPro" id="IPR017853">
    <property type="entry name" value="GH"/>
</dbReference>
<comment type="similarity">
    <text evidence="2 8">Belongs to the glycosyl hydrolase 35 family.</text>
</comment>
<dbReference type="PRINTS" id="PR00742">
    <property type="entry name" value="GLHYDRLASE35"/>
</dbReference>
<proteinExistence type="inferred from homology"/>
<dbReference type="Proteomes" id="UP000277580">
    <property type="component" value="Unassembled WGS sequence"/>
</dbReference>
<dbReference type="Gene3D" id="2.60.390.10">
    <property type="entry name" value="Beta-galactosidase, domain 3"/>
    <property type="match status" value="1"/>
</dbReference>
<dbReference type="InterPro" id="IPR036833">
    <property type="entry name" value="BetaGal_dom3_sf"/>
</dbReference>
<evidence type="ECO:0000256" key="5">
    <source>
        <dbReference type="ARBA" id="ARBA00022801"/>
    </source>
</evidence>
<dbReference type="SUPFAM" id="SSF51445">
    <property type="entry name" value="(Trans)glycosidases"/>
    <property type="match status" value="1"/>
</dbReference>
<dbReference type="Gene3D" id="3.20.20.80">
    <property type="entry name" value="Glycosidases"/>
    <property type="match status" value="1"/>
</dbReference>
<dbReference type="EMBL" id="ML119109">
    <property type="protein sequence ID" value="RPB16389.1"/>
    <property type="molecule type" value="Genomic_DNA"/>
</dbReference>
<keyword evidence="6" id="KW-0325">Glycoprotein</keyword>
<evidence type="ECO:0000256" key="6">
    <source>
        <dbReference type="ARBA" id="ARBA00023180"/>
    </source>
</evidence>
<evidence type="ECO:0000313" key="10">
    <source>
        <dbReference type="EMBL" id="RPB16389.1"/>
    </source>
</evidence>
<dbReference type="Pfam" id="PF01301">
    <property type="entry name" value="Glyco_hydro_35"/>
    <property type="match status" value="1"/>
</dbReference>
<evidence type="ECO:0000256" key="1">
    <source>
        <dbReference type="ARBA" id="ARBA00001412"/>
    </source>
</evidence>
<dbReference type="SUPFAM" id="SSF117100">
    <property type="entry name" value="Beta-galactosidase LacA, domain 3"/>
    <property type="match status" value="1"/>
</dbReference>
<evidence type="ECO:0000256" key="3">
    <source>
        <dbReference type="ARBA" id="ARBA00012756"/>
    </source>
</evidence>
<evidence type="ECO:0000313" key="11">
    <source>
        <dbReference type="Proteomes" id="UP000277580"/>
    </source>
</evidence>
<dbReference type="Gene3D" id="2.60.120.260">
    <property type="entry name" value="Galactose-binding domain-like"/>
    <property type="match status" value="2"/>
</dbReference>
<dbReference type="Pfam" id="PF13363">
    <property type="entry name" value="BetaGal_dom3"/>
    <property type="match status" value="1"/>
</dbReference>
<dbReference type="FunFam" id="3.20.20.80:FF:000040">
    <property type="entry name" value="Beta-galactosidase A"/>
    <property type="match status" value="1"/>
</dbReference>
<evidence type="ECO:0000256" key="4">
    <source>
        <dbReference type="ARBA" id="ARBA00022729"/>
    </source>
</evidence>
<dbReference type="Gene3D" id="2.102.20.10">
    <property type="entry name" value="Beta-galactosidase, domain 2"/>
    <property type="match status" value="1"/>
</dbReference>
<dbReference type="InterPro" id="IPR031330">
    <property type="entry name" value="Gly_Hdrlase_35_cat"/>
</dbReference>
<keyword evidence="4" id="KW-0732">Signal</keyword>
<comment type="catalytic activity">
    <reaction evidence="1">
        <text>Hydrolysis of terminal non-reducing beta-D-galactose residues in beta-D-galactosides.</text>
        <dbReference type="EC" id="3.2.1.23"/>
    </reaction>
</comment>
<reference evidence="10 11" key="1">
    <citation type="journal article" date="2018" name="Nat. Ecol. Evol.">
        <title>Pezizomycetes genomes reveal the molecular basis of ectomycorrhizal truffle lifestyle.</title>
        <authorList>
            <person name="Murat C."/>
            <person name="Payen T."/>
            <person name="Noel B."/>
            <person name="Kuo A."/>
            <person name="Morin E."/>
            <person name="Chen J."/>
            <person name="Kohler A."/>
            <person name="Krizsan K."/>
            <person name="Balestrini R."/>
            <person name="Da Silva C."/>
            <person name="Montanini B."/>
            <person name="Hainaut M."/>
            <person name="Levati E."/>
            <person name="Barry K.W."/>
            <person name="Belfiori B."/>
            <person name="Cichocki N."/>
            <person name="Clum A."/>
            <person name="Dockter R.B."/>
            <person name="Fauchery L."/>
            <person name="Guy J."/>
            <person name="Iotti M."/>
            <person name="Le Tacon F."/>
            <person name="Lindquist E.A."/>
            <person name="Lipzen A."/>
            <person name="Malagnac F."/>
            <person name="Mello A."/>
            <person name="Molinier V."/>
            <person name="Miyauchi S."/>
            <person name="Poulain J."/>
            <person name="Riccioni C."/>
            <person name="Rubini A."/>
            <person name="Sitrit Y."/>
            <person name="Splivallo R."/>
            <person name="Traeger S."/>
            <person name="Wang M."/>
            <person name="Zifcakova L."/>
            <person name="Wipf D."/>
            <person name="Zambonelli A."/>
            <person name="Paolocci F."/>
            <person name="Nowrousian M."/>
            <person name="Ottonello S."/>
            <person name="Baldrian P."/>
            <person name="Spatafora J.W."/>
            <person name="Henrissat B."/>
            <person name="Nagy L.G."/>
            <person name="Aury J.M."/>
            <person name="Wincker P."/>
            <person name="Grigoriev I.V."/>
            <person name="Bonfante P."/>
            <person name="Martin F.M."/>
        </authorList>
    </citation>
    <scope>NUCLEOTIDE SEQUENCE [LARGE SCALE GENOMIC DNA]</scope>
    <source>
        <strain evidence="10 11">CCBAS932</strain>
    </source>
</reference>
<dbReference type="InterPro" id="IPR018954">
    <property type="entry name" value="Betagal_dom2"/>
</dbReference>
<dbReference type="SUPFAM" id="SSF49785">
    <property type="entry name" value="Galactose-binding domain-like"/>
    <property type="match status" value="2"/>
</dbReference>
<dbReference type="SUPFAM" id="SSF51011">
    <property type="entry name" value="Glycosyl hydrolase domain"/>
    <property type="match status" value="1"/>
</dbReference>